<proteinExistence type="predicted"/>
<evidence type="ECO:0000313" key="1">
    <source>
        <dbReference type="EMBL" id="GFZ14251.1"/>
    </source>
</evidence>
<evidence type="ECO:0000313" key="2">
    <source>
        <dbReference type="Proteomes" id="UP000585474"/>
    </source>
</evidence>
<dbReference type="Proteomes" id="UP000585474">
    <property type="component" value="Unassembled WGS sequence"/>
</dbReference>
<sequence>MCRLRYRAFIIFEVSPIRELGTMTVVEAWTKDDNWCNFQGMSGQKVTCVTKCLLPVTMLSTETPAVDHQQTVTPQGDLRRAVASEQARSTLRRSSVHNRWNAGLARIVVSAESYRGQRARRPSTTELGVVAIKCTVCARAFIIFEVSPIRELGTMTVVEAWTKDDNWCNFQGMSGQKVTCVTKCLLPVTMPSTETPTVDHQQTITPQGAVFSKTTPTAGLTVIVIAGRVTPADWTTD</sequence>
<dbReference type="AlphaFoldDB" id="A0A7J0GU43"/>
<dbReference type="EMBL" id="BJWL01000024">
    <property type="protein sequence ID" value="GFZ14251.1"/>
    <property type="molecule type" value="Genomic_DNA"/>
</dbReference>
<reference evidence="1 2" key="1">
    <citation type="submission" date="2019-07" db="EMBL/GenBank/DDBJ databases">
        <title>De Novo Assembly of kiwifruit Actinidia rufa.</title>
        <authorList>
            <person name="Sugita-Konishi S."/>
            <person name="Sato K."/>
            <person name="Mori E."/>
            <person name="Abe Y."/>
            <person name="Kisaki G."/>
            <person name="Hamano K."/>
            <person name="Suezawa K."/>
            <person name="Otani M."/>
            <person name="Fukuda T."/>
            <person name="Manabe T."/>
            <person name="Gomi K."/>
            <person name="Tabuchi M."/>
            <person name="Akimitsu K."/>
            <person name="Kataoka I."/>
        </authorList>
    </citation>
    <scope>NUCLEOTIDE SEQUENCE [LARGE SCALE GENOMIC DNA]</scope>
    <source>
        <strain evidence="2">cv. Fuchu</strain>
    </source>
</reference>
<organism evidence="1 2">
    <name type="scientific">Actinidia rufa</name>
    <dbReference type="NCBI Taxonomy" id="165716"/>
    <lineage>
        <taxon>Eukaryota</taxon>
        <taxon>Viridiplantae</taxon>
        <taxon>Streptophyta</taxon>
        <taxon>Embryophyta</taxon>
        <taxon>Tracheophyta</taxon>
        <taxon>Spermatophyta</taxon>
        <taxon>Magnoliopsida</taxon>
        <taxon>eudicotyledons</taxon>
        <taxon>Gunneridae</taxon>
        <taxon>Pentapetalae</taxon>
        <taxon>asterids</taxon>
        <taxon>Ericales</taxon>
        <taxon>Actinidiaceae</taxon>
        <taxon>Actinidia</taxon>
    </lineage>
</organism>
<accession>A0A7J0GU43</accession>
<protein>
    <submittedName>
        <fullName evidence="1">Uncharacterized protein</fullName>
    </submittedName>
</protein>
<comment type="caution">
    <text evidence="1">The sequence shown here is derived from an EMBL/GenBank/DDBJ whole genome shotgun (WGS) entry which is preliminary data.</text>
</comment>
<keyword evidence="2" id="KW-1185">Reference proteome</keyword>
<name>A0A7J0GU43_9ERIC</name>
<gene>
    <name evidence="1" type="ORF">Acr_24g0004410</name>
</gene>